<reference evidence="1 2" key="1">
    <citation type="submission" date="2019-07" db="EMBL/GenBank/DDBJ databases">
        <authorList>
            <person name="Jastrzebski P J."/>
            <person name="Paukszto L."/>
            <person name="Jastrzebski P J."/>
        </authorList>
    </citation>
    <scope>NUCLEOTIDE SEQUENCE [LARGE SCALE GENOMIC DNA]</scope>
    <source>
        <strain evidence="1 2">WMS-il1</strain>
    </source>
</reference>
<protein>
    <submittedName>
        <fullName evidence="1">Uncharacterized protein</fullName>
    </submittedName>
</protein>
<dbReference type="EMBL" id="CABIJS010000277">
    <property type="protein sequence ID" value="VUZ48116.1"/>
    <property type="molecule type" value="Genomic_DNA"/>
</dbReference>
<organism evidence="1 2">
    <name type="scientific">Hymenolepis diminuta</name>
    <name type="common">Rat tapeworm</name>
    <dbReference type="NCBI Taxonomy" id="6216"/>
    <lineage>
        <taxon>Eukaryota</taxon>
        <taxon>Metazoa</taxon>
        <taxon>Spiralia</taxon>
        <taxon>Lophotrochozoa</taxon>
        <taxon>Platyhelminthes</taxon>
        <taxon>Cestoda</taxon>
        <taxon>Eucestoda</taxon>
        <taxon>Cyclophyllidea</taxon>
        <taxon>Hymenolepididae</taxon>
        <taxon>Hymenolepis</taxon>
    </lineage>
</organism>
<dbReference type="AlphaFoldDB" id="A0A564YLM1"/>
<accession>A0A564YLM1</accession>
<dbReference type="Proteomes" id="UP000321570">
    <property type="component" value="Unassembled WGS sequence"/>
</dbReference>
<keyword evidence="2" id="KW-1185">Reference proteome</keyword>
<proteinExistence type="predicted"/>
<evidence type="ECO:0000313" key="1">
    <source>
        <dbReference type="EMBL" id="VUZ48116.1"/>
    </source>
</evidence>
<sequence length="59" mass="6622">MEMLDVEAGGHWTSLAYFGPSPARCLLVDAMGGTVPHLHRNLALIMRERLLHLKLYFAT</sequence>
<gene>
    <name evidence="1" type="ORF">WMSIL1_LOCUS7556</name>
</gene>
<evidence type="ECO:0000313" key="2">
    <source>
        <dbReference type="Proteomes" id="UP000321570"/>
    </source>
</evidence>
<name>A0A564YLM1_HYMDI</name>